<dbReference type="InterPro" id="IPR012902">
    <property type="entry name" value="N_methyl_site"/>
</dbReference>
<evidence type="ECO:0008006" key="9">
    <source>
        <dbReference type="Google" id="ProtNLM"/>
    </source>
</evidence>
<dbReference type="Pfam" id="PF07963">
    <property type="entry name" value="N_methyl"/>
    <property type="match status" value="1"/>
</dbReference>
<gene>
    <name evidence="7" type="ORF">A3I48_03060</name>
</gene>
<keyword evidence="3 6" id="KW-0812">Transmembrane</keyword>
<dbReference type="GO" id="GO:0015628">
    <property type="term" value="P:protein secretion by the type II secretion system"/>
    <property type="evidence" value="ECO:0007669"/>
    <property type="project" value="InterPro"/>
</dbReference>
<dbReference type="Gene3D" id="3.30.700.10">
    <property type="entry name" value="Glycoprotein, Type 4 Pilin"/>
    <property type="match status" value="1"/>
</dbReference>
<evidence type="ECO:0000313" key="7">
    <source>
        <dbReference type="EMBL" id="OGE64353.1"/>
    </source>
</evidence>
<name>A0A1F5MG73_9BACT</name>
<organism evidence="7 8">
    <name type="scientific">Candidatus Daviesbacteria bacterium RIFCSPLOWO2_02_FULL_36_7</name>
    <dbReference type="NCBI Taxonomy" id="1797792"/>
    <lineage>
        <taxon>Bacteria</taxon>
        <taxon>Candidatus Daviesiibacteriota</taxon>
    </lineage>
</organism>
<evidence type="ECO:0000256" key="4">
    <source>
        <dbReference type="ARBA" id="ARBA00022989"/>
    </source>
</evidence>
<evidence type="ECO:0000256" key="1">
    <source>
        <dbReference type="ARBA" id="ARBA00004167"/>
    </source>
</evidence>
<dbReference type="PANTHER" id="PTHR30093:SF44">
    <property type="entry name" value="TYPE II SECRETION SYSTEM CORE PROTEIN G"/>
    <property type="match status" value="1"/>
</dbReference>
<dbReference type="PANTHER" id="PTHR30093">
    <property type="entry name" value="GENERAL SECRETION PATHWAY PROTEIN G"/>
    <property type="match status" value="1"/>
</dbReference>
<reference evidence="7 8" key="1">
    <citation type="journal article" date="2016" name="Nat. Commun.">
        <title>Thousands of microbial genomes shed light on interconnected biogeochemical processes in an aquifer system.</title>
        <authorList>
            <person name="Anantharaman K."/>
            <person name="Brown C.T."/>
            <person name="Hug L.A."/>
            <person name="Sharon I."/>
            <person name="Castelle C.J."/>
            <person name="Probst A.J."/>
            <person name="Thomas B.C."/>
            <person name="Singh A."/>
            <person name="Wilkins M.J."/>
            <person name="Karaoz U."/>
            <person name="Brodie E.L."/>
            <person name="Williams K.H."/>
            <person name="Hubbard S.S."/>
            <person name="Banfield J.F."/>
        </authorList>
    </citation>
    <scope>NUCLEOTIDE SEQUENCE [LARGE SCALE GENOMIC DNA]</scope>
</reference>
<evidence type="ECO:0000256" key="2">
    <source>
        <dbReference type="ARBA" id="ARBA00022481"/>
    </source>
</evidence>
<feature type="transmembrane region" description="Helical" evidence="6">
    <location>
        <begin position="12"/>
        <end position="33"/>
    </location>
</feature>
<dbReference type="GO" id="GO:0016020">
    <property type="term" value="C:membrane"/>
    <property type="evidence" value="ECO:0007669"/>
    <property type="project" value="UniProtKB-SubCell"/>
</dbReference>
<keyword evidence="5 6" id="KW-0472">Membrane</keyword>
<evidence type="ECO:0000256" key="5">
    <source>
        <dbReference type="ARBA" id="ARBA00023136"/>
    </source>
</evidence>
<sequence>MKKDRGFTLVELLVTLSIIAVLMAISITSYDNLTKNARDGQRKSDLKQIQSALEQYYRDNTTYPSSLPVSSWSPYLNQVPTEAVTGNPSYKYVSSTSITKHFYCLYAKMENTVNAGLIAGCPSSRRGYNYSVSSP</sequence>
<keyword evidence="4 6" id="KW-1133">Transmembrane helix</keyword>
<dbReference type="AlphaFoldDB" id="A0A1F5MG73"/>
<dbReference type="PRINTS" id="PR00813">
    <property type="entry name" value="BCTERIALGSPG"/>
</dbReference>
<accession>A0A1F5MG73</accession>
<keyword evidence="2" id="KW-0488">Methylation</keyword>
<evidence type="ECO:0000256" key="6">
    <source>
        <dbReference type="SAM" id="Phobius"/>
    </source>
</evidence>
<comment type="caution">
    <text evidence="7">The sequence shown here is derived from an EMBL/GenBank/DDBJ whole genome shotgun (WGS) entry which is preliminary data.</text>
</comment>
<dbReference type="NCBIfam" id="TIGR02532">
    <property type="entry name" value="IV_pilin_GFxxxE"/>
    <property type="match status" value="1"/>
</dbReference>
<dbReference type="EMBL" id="MFDT01000068">
    <property type="protein sequence ID" value="OGE64353.1"/>
    <property type="molecule type" value="Genomic_DNA"/>
</dbReference>
<dbReference type="SUPFAM" id="SSF54523">
    <property type="entry name" value="Pili subunits"/>
    <property type="match status" value="1"/>
</dbReference>
<dbReference type="GO" id="GO:0015627">
    <property type="term" value="C:type II protein secretion system complex"/>
    <property type="evidence" value="ECO:0007669"/>
    <property type="project" value="InterPro"/>
</dbReference>
<proteinExistence type="predicted"/>
<dbReference type="PROSITE" id="PS00409">
    <property type="entry name" value="PROKAR_NTER_METHYL"/>
    <property type="match status" value="1"/>
</dbReference>
<protein>
    <recommendedName>
        <fullName evidence="9">Type II secretion system protein GspG C-terminal domain-containing protein</fullName>
    </recommendedName>
</protein>
<dbReference type="InterPro" id="IPR000983">
    <property type="entry name" value="Bac_GSPG_pilin"/>
</dbReference>
<evidence type="ECO:0000256" key="3">
    <source>
        <dbReference type="ARBA" id="ARBA00022692"/>
    </source>
</evidence>
<evidence type="ECO:0000313" key="8">
    <source>
        <dbReference type="Proteomes" id="UP000178859"/>
    </source>
</evidence>
<comment type="subcellular location">
    <subcellularLocation>
        <location evidence="1">Membrane</location>
        <topology evidence="1">Single-pass membrane protein</topology>
    </subcellularLocation>
</comment>
<dbReference type="Proteomes" id="UP000178859">
    <property type="component" value="Unassembled WGS sequence"/>
</dbReference>
<dbReference type="InterPro" id="IPR045584">
    <property type="entry name" value="Pilin-like"/>
</dbReference>